<evidence type="ECO:0000313" key="1">
    <source>
        <dbReference type="EMBL" id="KAG5481614.1"/>
    </source>
</evidence>
<dbReference type="KEGG" id="lenr:94174126"/>
<dbReference type="EMBL" id="JAFHKP010000018">
    <property type="protein sequence ID" value="KAG5481614.1"/>
    <property type="molecule type" value="Genomic_DNA"/>
</dbReference>
<accession>A0A836GYS5</accession>
<gene>
    <name evidence="1" type="ORF">CUR178_06966</name>
</gene>
<dbReference type="OrthoDB" id="272625at2759"/>
<comment type="caution">
    <text evidence="1">The sequence shown here is derived from an EMBL/GenBank/DDBJ whole genome shotgun (WGS) entry which is preliminary data.</text>
</comment>
<dbReference type="RefSeq" id="XP_067693795.1">
    <property type="nucleotide sequence ID" value="XM_067838616.1"/>
</dbReference>
<sequence>MPASAHDGTSGILNCAEWLHKVVPCWLDADVPVHLDGALRELALRVDDVSVYAKKGGQLPVKASLRVQVMALDSWNATALSGWPLEREDLKVQTRILVTRLFLCSHCVFSGQEVREAHLSHHLEDAEKCILMCLKTSKELLRSRCPVAAEEVLTWAACVVQACAGAGGPTIRRFSAEVQFAQLRAAWEAGRHDCACAIAAQLAEETRSSITYREALFEFIYNIGVKALQATDSNAPQLDETGVGRAEEEAVQAPGFTSVPPISEAQAALQTLLLLSLRLQRDIKMRTVKQRAFLGITTLQYAYSLLLCGQYDAAADAATTSSELLRTVEPIVVRFKAEVHRHAAEEVVSLFGVLCGDTAVDVGDLCAMASLGMENIPAVQETLFSALHRRVAASESAADQFRLFCVLIHHCSEWSVAELLRRLASGDTPAPTFHRFLFCCLWRLSAKVENLQSRCVSTATRWGCLDVAQRLFRNVTSDEEHQAVLLDMAHLALALHEDGDGATEELNQTLRLLHGLGAVAPTLKTPLLQAQAQVAFLLGKTEQGMDGVRALLTCTAGAMLVRACSELVTFLLRLSLLPVAGAVAELCIVAFHQRESASCILEFAKVFAMGSLVDQAEEHRGEAGGVLEAHVCPVLQHAALTLPDALWWSRLLWYTAEALLESNPVRAVRLLHAGVELQADRRDSEETEVSMAAANGILRNRLCLLLDTEFDAFAAGQTALVPLELRRHSDRLASLLTQCNEEGDSTDEFAATRQRVTLALARVEASLRDMLVRDASTPIDVEALSLAELPSMAAVSGCDLEQVAAACHHVASRLSAPDSYSLCDAALNSMLAAAKLQLSSAGASATAHSSLFATFYAAFRVARNGDGRLLVCEAVTEALPLLTASNASLQSAFSQLPCDYGDSFSAHQDLSLCETVVEFFAVEAWNESVQWNVLQRRTLVERWRAVTAALTSVLSDTNASKAAIMDLAAQMPLL</sequence>
<evidence type="ECO:0000313" key="2">
    <source>
        <dbReference type="Proteomes" id="UP000674179"/>
    </source>
</evidence>
<protein>
    <submittedName>
        <fullName evidence="1">Uncharacterized protein</fullName>
    </submittedName>
</protein>
<name>A0A836GYS5_LEIEN</name>
<dbReference type="Proteomes" id="UP000674179">
    <property type="component" value="Chromosome 18"/>
</dbReference>
<keyword evidence="2" id="KW-1185">Reference proteome</keyword>
<dbReference type="GeneID" id="94174126"/>
<dbReference type="AlphaFoldDB" id="A0A836GYS5"/>
<reference evidence="1 2" key="1">
    <citation type="submission" date="2021-02" db="EMBL/GenBank/DDBJ databases">
        <title>Leishmania (Mundinia) enrietti genome sequencing and assembly.</title>
        <authorList>
            <person name="Almutairi H."/>
            <person name="Gatherer D."/>
        </authorList>
    </citation>
    <scope>NUCLEOTIDE SEQUENCE [LARGE SCALE GENOMIC DNA]</scope>
    <source>
        <strain evidence="1">CUR178</strain>
    </source>
</reference>
<proteinExistence type="predicted"/>
<organism evidence="1 2">
    <name type="scientific">Leishmania enriettii</name>
    <dbReference type="NCBI Taxonomy" id="5663"/>
    <lineage>
        <taxon>Eukaryota</taxon>
        <taxon>Discoba</taxon>
        <taxon>Euglenozoa</taxon>
        <taxon>Kinetoplastea</taxon>
        <taxon>Metakinetoplastina</taxon>
        <taxon>Trypanosomatida</taxon>
        <taxon>Trypanosomatidae</taxon>
        <taxon>Leishmaniinae</taxon>
        <taxon>Leishmania</taxon>
    </lineage>
</organism>